<evidence type="ECO:0008006" key="3">
    <source>
        <dbReference type="Google" id="ProtNLM"/>
    </source>
</evidence>
<gene>
    <name evidence="1" type="ORF">A3A16_03580</name>
</gene>
<organism evidence="1 2">
    <name type="scientific">Candidatus Harrisonbacteria bacterium RIFCSPLOWO2_01_FULL_44_18</name>
    <dbReference type="NCBI Taxonomy" id="1798407"/>
    <lineage>
        <taxon>Bacteria</taxon>
        <taxon>Candidatus Harrisoniibacteriota</taxon>
    </lineage>
</organism>
<dbReference type="SUPFAM" id="SSF143011">
    <property type="entry name" value="RelE-like"/>
    <property type="match status" value="1"/>
</dbReference>
<comment type="caution">
    <text evidence="1">The sequence shown here is derived from an EMBL/GenBank/DDBJ whole genome shotgun (WGS) entry which is preliminary data.</text>
</comment>
<protein>
    <recommendedName>
        <fullName evidence="3">Toxin YoeB</fullName>
    </recommendedName>
</protein>
<name>A0A1G1ZLU3_9BACT</name>
<evidence type="ECO:0000313" key="1">
    <source>
        <dbReference type="EMBL" id="OGY65485.1"/>
    </source>
</evidence>
<reference evidence="1 2" key="1">
    <citation type="journal article" date="2016" name="Nat. Commun.">
        <title>Thousands of microbial genomes shed light on interconnected biogeochemical processes in an aquifer system.</title>
        <authorList>
            <person name="Anantharaman K."/>
            <person name="Brown C.T."/>
            <person name="Hug L.A."/>
            <person name="Sharon I."/>
            <person name="Castelle C.J."/>
            <person name="Probst A.J."/>
            <person name="Thomas B.C."/>
            <person name="Singh A."/>
            <person name="Wilkins M.J."/>
            <person name="Karaoz U."/>
            <person name="Brodie E.L."/>
            <person name="Williams K.H."/>
            <person name="Hubbard S.S."/>
            <person name="Banfield J.F."/>
        </authorList>
    </citation>
    <scope>NUCLEOTIDE SEQUENCE [LARGE SCALE GENOMIC DNA]</scope>
</reference>
<accession>A0A1G1ZLU3</accession>
<dbReference type="InterPro" id="IPR035093">
    <property type="entry name" value="RelE/ParE_toxin_dom_sf"/>
</dbReference>
<dbReference type="EMBL" id="MHJJ01000009">
    <property type="protein sequence ID" value="OGY65485.1"/>
    <property type="molecule type" value="Genomic_DNA"/>
</dbReference>
<dbReference type="STRING" id="1798407.A3A16_03580"/>
<evidence type="ECO:0000313" key="2">
    <source>
        <dbReference type="Proteomes" id="UP000177942"/>
    </source>
</evidence>
<dbReference type="Proteomes" id="UP000177942">
    <property type="component" value="Unassembled WGS sequence"/>
</dbReference>
<dbReference type="AlphaFoldDB" id="A0A1G1ZLU3"/>
<dbReference type="Gene3D" id="3.30.2310.20">
    <property type="entry name" value="RelE-like"/>
    <property type="match status" value="1"/>
</dbReference>
<proteinExistence type="predicted"/>
<sequence length="82" mass="10112">MKIIPLHPEIVRYLKQRQLEEKFEKQKALFEKKPFYPGLQTELLEPKSMRIWSFRVDRKYRAIFMFRAKDVVEVIDVNNHYI</sequence>